<evidence type="ECO:0000313" key="1">
    <source>
        <dbReference type="EMBL" id="KAG6775781.1"/>
    </source>
</evidence>
<dbReference type="Proteomes" id="UP000886885">
    <property type="component" value="Chromosome 5A"/>
</dbReference>
<name>A0A8X7ZV67_POPTO</name>
<accession>A0A8X7ZV67</accession>
<protein>
    <submittedName>
        <fullName evidence="1">Uncharacterized protein</fullName>
    </submittedName>
</protein>
<proteinExistence type="predicted"/>
<dbReference type="AlphaFoldDB" id="A0A8X7ZV67"/>
<organism evidence="1 2">
    <name type="scientific">Populus tomentosa</name>
    <name type="common">Chinese white poplar</name>
    <dbReference type="NCBI Taxonomy" id="118781"/>
    <lineage>
        <taxon>Eukaryota</taxon>
        <taxon>Viridiplantae</taxon>
        <taxon>Streptophyta</taxon>
        <taxon>Embryophyta</taxon>
        <taxon>Tracheophyta</taxon>
        <taxon>Spermatophyta</taxon>
        <taxon>Magnoliopsida</taxon>
        <taxon>eudicotyledons</taxon>
        <taxon>Gunneridae</taxon>
        <taxon>Pentapetalae</taxon>
        <taxon>rosids</taxon>
        <taxon>fabids</taxon>
        <taxon>Malpighiales</taxon>
        <taxon>Salicaceae</taxon>
        <taxon>Saliceae</taxon>
        <taxon>Populus</taxon>
    </lineage>
</organism>
<reference evidence="1" key="1">
    <citation type="journal article" date="2020" name="bioRxiv">
        <title>Hybrid origin of Populus tomentosa Carr. identified through genome sequencing and phylogenomic analysis.</title>
        <authorList>
            <person name="An X."/>
            <person name="Gao K."/>
            <person name="Chen Z."/>
            <person name="Li J."/>
            <person name="Yang X."/>
            <person name="Yang X."/>
            <person name="Zhou J."/>
            <person name="Guo T."/>
            <person name="Zhao T."/>
            <person name="Huang S."/>
            <person name="Miao D."/>
            <person name="Khan W.U."/>
            <person name="Rao P."/>
            <person name="Ye M."/>
            <person name="Lei B."/>
            <person name="Liao W."/>
            <person name="Wang J."/>
            <person name="Ji L."/>
            <person name="Li Y."/>
            <person name="Guo B."/>
            <person name="Mustafa N.S."/>
            <person name="Li S."/>
            <person name="Yun Q."/>
            <person name="Keller S.R."/>
            <person name="Mao J."/>
            <person name="Zhang R."/>
            <person name="Strauss S.H."/>
        </authorList>
    </citation>
    <scope>NUCLEOTIDE SEQUENCE</scope>
    <source>
        <strain evidence="1">GM15</strain>
        <tissue evidence="1">Leaf</tissue>
    </source>
</reference>
<comment type="caution">
    <text evidence="1">The sequence shown here is derived from an EMBL/GenBank/DDBJ whole genome shotgun (WGS) entry which is preliminary data.</text>
</comment>
<keyword evidence="2" id="KW-1185">Reference proteome</keyword>
<dbReference type="EMBL" id="JAAWWB010000009">
    <property type="protein sequence ID" value="KAG6775781.1"/>
    <property type="molecule type" value="Genomic_DNA"/>
</dbReference>
<evidence type="ECO:0000313" key="2">
    <source>
        <dbReference type="Proteomes" id="UP000886885"/>
    </source>
</evidence>
<sequence length="101" mass="10683">MPVLTSLMALARNSSLQMLVGFENARPLTDAVGMRMWTDELPVFSASSLPLANSFGLFDLLSSCLYLSEDINSTGSILVSEERPEAIVAVGNAFSGGRAGV</sequence>
<gene>
    <name evidence="1" type="ORF">POTOM_019276</name>
</gene>